<gene>
    <name evidence="2" type="ORF">GMA8713_05018</name>
</gene>
<evidence type="ECO:0000256" key="1">
    <source>
        <dbReference type="SAM" id="SignalP"/>
    </source>
</evidence>
<keyword evidence="1" id="KW-0732">Signal</keyword>
<name>A0A128FJI5_9GAMM</name>
<sequence>MKELKSLNRRFPLINLISFFLLSLPLNASAGEGSGKVTRIYAHEKNGGAGVIMFNVETHTNPPASCPGHEWAFDANNDQGKAMYALLLNN</sequence>
<keyword evidence="3" id="KW-1185">Reference proteome</keyword>
<organism evidence="2 3">
    <name type="scientific">Grimontia marina</name>
    <dbReference type="NCBI Taxonomy" id="646534"/>
    <lineage>
        <taxon>Bacteria</taxon>
        <taxon>Pseudomonadati</taxon>
        <taxon>Pseudomonadota</taxon>
        <taxon>Gammaproteobacteria</taxon>
        <taxon>Vibrionales</taxon>
        <taxon>Vibrionaceae</taxon>
        <taxon>Grimontia</taxon>
    </lineage>
</organism>
<reference evidence="3" key="1">
    <citation type="submission" date="2016-02" db="EMBL/GenBank/DDBJ databases">
        <authorList>
            <person name="Rodrigo-Torres Lidia"/>
            <person name="Arahal R.David."/>
        </authorList>
    </citation>
    <scope>NUCLEOTIDE SEQUENCE [LARGE SCALE GENOMIC DNA]</scope>
    <source>
        <strain evidence="3">CECT 8713</strain>
    </source>
</reference>
<dbReference type="OrthoDB" id="5879266at2"/>
<feature type="signal peptide" evidence="1">
    <location>
        <begin position="1"/>
        <end position="30"/>
    </location>
</feature>
<evidence type="ECO:0000313" key="3">
    <source>
        <dbReference type="Proteomes" id="UP000073601"/>
    </source>
</evidence>
<proteinExistence type="predicted"/>
<accession>A0A128FJI5</accession>
<dbReference type="AlphaFoldDB" id="A0A128FJI5"/>
<dbReference type="Proteomes" id="UP000073601">
    <property type="component" value="Unassembled WGS sequence"/>
</dbReference>
<protein>
    <submittedName>
        <fullName evidence="2">Uncharacterized protein</fullName>
    </submittedName>
</protein>
<feature type="chain" id="PRO_5007282525" evidence="1">
    <location>
        <begin position="31"/>
        <end position="90"/>
    </location>
</feature>
<dbReference type="EMBL" id="FIZY01000103">
    <property type="protein sequence ID" value="CZF86977.1"/>
    <property type="molecule type" value="Genomic_DNA"/>
</dbReference>
<evidence type="ECO:0000313" key="2">
    <source>
        <dbReference type="EMBL" id="CZF86977.1"/>
    </source>
</evidence>